<evidence type="ECO:0000313" key="4">
    <source>
        <dbReference type="Proteomes" id="UP001286313"/>
    </source>
</evidence>
<name>A0AAE1KY21_PETCI</name>
<accession>A0AAE1KY21</accession>
<keyword evidence="4" id="KW-1185">Reference proteome</keyword>
<evidence type="ECO:0000256" key="1">
    <source>
        <dbReference type="SAM" id="MobiDB-lite"/>
    </source>
</evidence>
<feature type="chain" id="PRO_5041963845" evidence="2">
    <location>
        <begin position="17"/>
        <end position="197"/>
    </location>
</feature>
<dbReference type="Proteomes" id="UP001286313">
    <property type="component" value="Unassembled WGS sequence"/>
</dbReference>
<gene>
    <name evidence="3" type="ORF">Pcinc_006794</name>
</gene>
<evidence type="ECO:0000313" key="3">
    <source>
        <dbReference type="EMBL" id="KAK3889224.1"/>
    </source>
</evidence>
<protein>
    <submittedName>
        <fullName evidence="3">Uncharacterized protein</fullName>
    </submittedName>
</protein>
<feature type="signal peptide" evidence="2">
    <location>
        <begin position="1"/>
        <end position="16"/>
    </location>
</feature>
<organism evidence="3 4">
    <name type="scientific">Petrolisthes cinctipes</name>
    <name type="common">Flat porcelain crab</name>
    <dbReference type="NCBI Taxonomy" id="88211"/>
    <lineage>
        <taxon>Eukaryota</taxon>
        <taxon>Metazoa</taxon>
        <taxon>Ecdysozoa</taxon>
        <taxon>Arthropoda</taxon>
        <taxon>Crustacea</taxon>
        <taxon>Multicrustacea</taxon>
        <taxon>Malacostraca</taxon>
        <taxon>Eumalacostraca</taxon>
        <taxon>Eucarida</taxon>
        <taxon>Decapoda</taxon>
        <taxon>Pleocyemata</taxon>
        <taxon>Anomura</taxon>
        <taxon>Galatheoidea</taxon>
        <taxon>Porcellanidae</taxon>
        <taxon>Petrolisthes</taxon>
    </lineage>
</organism>
<comment type="caution">
    <text evidence="3">The sequence shown here is derived from an EMBL/GenBank/DDBJ whole genome shotgun (WGS) entry which is preliminary data.</text>
</comment>
<keyword evidence="2" id="KW-0732">Signal</keyword>
<feature type="compositionally biased region" description="Low complexity" evidence="1">
    <location>
        <begin position="91"/>
        <end position="114"/>
    </location>
</feature>
<reference evidence="3" key="1">
    <citation type="submission" date="2023-10" db="EMBL/GenBank/DDBJ databases">
        <title>Genome assemblies of two species of porcelain crab, Petrolisthes cinctipes and Petrolisthes manimaculis (Anomura: Porcellanidae).</title>
        <authorList>
            <person name="Angst P."/>
        </authorList>
    </citation>
    <scope>NUCLEOTIDE SEQUENCE</scope>
    <source>
        <strain evidence="3">PB745_01</strain>
        <tissue evidence="3">Gill</tissue>
    </source>
</reference>
<proteinExistence type="predicted"/>
<dbReference type="AlphaFoldDB" id="A0AAE1KY21"/>
<feature type="compositionally biased region" description="Pro residues" evidence="1">
    <location>
        <begin position="24"/>
        <end position="35"/>
    </location>
</feature>
<dbReference type="EMBL" id="JAWQEG010000501">
    <property type="protein sequence ID" value="KAK3889224.1"/>
    <property type="molecule type" value="Genomic_DNA"/>
</dbReference>
<sequence length="197" mass="21873">MLLTLILLSHTSLPQSGRHKHQPTVPPSPPDPPFPQSDRHKHQPTPYSSSFTPRPSSPSVRPSQTPTNALQFLLHPPDPPLPQSDRHKHQPTPYSSSFTPRPSSPSVRPSQTPTNALQFLLHPPDPPLPQITALDSLYPRVTCHAEKGHPGHRGIYKLIRRLVIIIGNSTHPYSLSTKFNELSLKLLYLSPMGALIL</sequence>
<feature type="compositionally biased region" description="Low complexity" evidence="1">
    <location>
        <begin position="44"/>
        <end position="67"/>
    </location>
</feature>
<evidence type="ECO:0000256" key="2">
    <source>
        <dbReference type="SAM" id="SignalP"/>
    </source>
</evidence>
<feature type="region of interest" description="Disordered" evidence="1">
    <location>
        <begin position="13"/>
        <end position="124"/>
    </location>
</feature>